<dbReference type="GO" id="GO:0050660">
    <property type="term" value="F:flavin adenine dinucleotide binding"/>
    <property type="evidence" value="ECO:0007669"/>
    <property type="project" value="TreeGrafter"/>
</dbReference>
<evidence type="ECO:0008006" key="10">
    <source>
        <dbReference type="Google" id="ProtNLM"/>
    </source>
</evidence>
<dbReference type="GO" id="GO:0004148">
    <property type="term" value="F:dihydrolipoyl dehydrogenase (NADH) activity"/>
    <property type="evidence" value="ECO:0007669"/>
    <property type="project" value="TreeGrafter"/>
</dbReference>
<reference evidence="9" key="1">
    <citation type="submission" date="2020-02" db="EMBL/GenBank/DDBJ databases">
        <authorList>
            <person name="Meier V. D."/>
        </authorList>
    </citation>
    <scope>NUCLEOTIDE SEQUENCE</scope>
    <source>
        <strain evidence="9">AVDCRST_MAG01</strain>
    </source>
</reference>
<evidence type="ECO:0000256" key="5">
    <source>
        <dbReference type="ARBA" id="ARBA00023002"/>
    </source>
</evidence>
<keyword evidence="3" id="KW-0285">Flavoprotein</keyword>
<evidence type="ECO:0000313" key="9">
    <source>
        <dbReference type="EMBL" id="CAA9456568.1"/>
    </source>
</evidence>
<dbReference type="PRINTS" id="PR00411">
    <property type="entry name" value="PNDRDTASEI"/>
</dbReference>
<evidence type="ECO:0000256" key="6">
    <source>
        <dbReference type="ARBA" id="ARBA00023027"/>
    </source>
</evidence>
<dbReference type="EMBL" id="CADCUW010000697">
    <property type="protein sequence ID" value="CAA9456568.1"/>
    <property type="molecule type" value="Genomic_DNA"/>
</dbReference>
<dbReference type="PRINTS" id="PR00368">
    <property type="entry name" value="FADPNR"/>
</dbReference>
<dbReference type="Pfam" id="PF07992">
    <property type="entry name" value="Pyr_redox_2"/>
    <property type="match status" value="1"/>
</dbReference>
<dbReference type="InterPro" id="IPR023753">
    <property type="entry name" value="FAD/NAD-binding_dom"/>
</dbReference>
<evidence type="ECO:0000259" key="8">
    <source>
        <dbReference type="Pfam" id="PF07992"/>
    </source>
</evidence>
<gene>
    <name evidence="9" type="ORF">AVDCRST_MAG01-01-5271</name>
</gene>
<evidence type="ECO:0000256" key="3">
    <source>
        <dbReference type="ARBA" id="ARBA00022630"/>
    </source>
</evidence>
<dbReference type="AlphaFoldDB" id="A0A6J4R3Z2"/>
<keyword evidence="6" id="KW-0520">NAD</keyword>
<dbReference type="FunFam" id="3.30.390.30:FF:000001">
    <property type="entry name" value="Dihydrolipoyl dehydrogenase"/>
    <property type="match status" value="1"/>
</dbReference>
<dbReference type="Pfam" id="PF02852">
    <property type="entry name" value="Pyr_redox_dim"/>
    <property type="match status" value="1"/>
</dbReference>
<evidence type="ECO:0000256" key="4">
    <source>
        <dbReference type="ARBA" id="ARBA00022827"/>
    </source>
</evidence>
<evidence type="ECO:0000259" key="7">
    <source>
        <dbReference type="Pfam" id="PF02852"/>
    </source>
</evidence>
<sequence length="329" mass="34376">MESLPASVAIIGAAATGCQLASVFAAFGSRVQLLDLAPRILPGEDEAVSRVVGESFGRRGVHIETGIGGVGGIERVSEGPEGLLLRYDTPDGEREARVDAVMLSVGWPGNVDALGLEAAGVETDRGHIVVDDTLQTSVPHIFAAGDITGRVMLVQSATYEGSLAAEQAVLGAERSQGHEIVPHGGFTDPEYASVGLTEQAARAGHDCVVSSVPYSDLDRGVIDGHQEGFCKLIVDRDSRRILGAHIAGEQAVEVVQLVATAMRGGMPVEEVADIELAYPTFTAIVGLAARRAAGKLGVTISDRGWSPQSQLGVAEWELGKNHDKMVAVL</sequence>
<evidence type="ECO:0000256" key="1">
    <source>
        <dbReference type="ARBA" id="ARBA00001974"/>
    </source>
</evidence>
<accession>A0A6J4R3Z2</accession>
<dbReference type="InterPro" id="IPR004099">
    <property type="entry name" value="Pyr_nucl-diS_OxRdtase_dimer"/>
</dbReference>
<keyword evidence="5" id="KW-0560">Oxidoreductase</keyword>
<dbReference type="Gene3D" id="3.30.390.30">
    <property type="match status" value="1"/>
</dbReference>
<dbReference type="SUPFAM" id="SSF51905">
    <property type="entry name" value="FAD/NAD(P)-binding domain"/>
    <property type="match status" value="1"/>
</dbReference>
<dbReference type="PANTHER" id="PTHR22912:SF217">
    <property type="entry name" value="DIHYDROLIPOYL DEHYDROGENASE"/>
    <property type="match status" value="1"/>
</dbReference>
<dbReference type="InterPro" id="IPR050151">
    <property type="entry name" value="Class-I_Pyr_Nuc-Dis_Oxidored"/>
</dbReference>
<comment type="cofactor">
    <cofactor evidence="1">
        <name>FAD</name>
        <dbReference type="ChEBI" id="CHEBI:57692"/>
    </cofactor>
</comment>
<evidence type="ECO:0000256" key="2">
    <source>
        <dbReference type="ARBA" id="ARBA00007532"/>
    </source>
</evidence>
<name>A0A6J4R3Z2_9ACTN</name>
<dbReference type="SUPFAM" id="SSF55424">
    <property type="entry name" value="FAD/NAD-linked reductases, dimerisation (C-terminal) domain"/>
    <property type="match status" value="1"/>
</dbReference>
<protein>
    <recommendedName>
        <fullName evidence="10">NAD(P)/FAD-dependent oxidoreductase</fullName>
    </recommendedName>
</protein>
<dbReference type="InterPro" id="IPR016156">
    <property type="entry name" value="FAD/NAD-linked_Rdtase_dimer_sf"/>
</dbReference>
<dbReference type="PANTHER" id="PTHR22912">
    <property type="entry name" value="DISULFIDE OXIDOREDUCTASE"/>
    <property type="match status" value="1"/>
</dbReference>
<comment type="similarity">
    <text evidence="2">Belongs to the class-I pyridine nucleotide-disulfide oxidoreductase family.</text>
</comment>
<dbReference type="GO" id="GO:0006103">
    <property type="term" value="P:2-oxoglutarate metabolic process"/>
    <property type="evidence" value="ECO:0007669"/>
    <property type="project" value="TreeGrafter"/>
</dbReference>
<dbReference type="InterPro" id="IPR036188">
    <property type="entry name" value="FAD/NAD-bd_sf"/>
</dbReference>
<keyword evidence="4" id="KW-0274">FAD</keyword>
<organism evidence="9">
    <name type="scientific">uncultured Rubrobacteraceae bacterium</name>
    <dbReference type="NCBI Taxonomy" id="349277"/>
    <lineage>
        <taxon>Bacteria</taxon>
        <taxon>Bacillati</taxon>
        <taxon>Actinomycetota</taxon>
        <taxon>Rubrobacteria</taxon>
        <taxon>Rubrobacterales</taxon>
        <taxon>Rubrobacteraceae</taxon>
        <taxon>environmental samples</taxon>
    </lineage>
</organism>
<dbReference type="Gene3D" id="3.50.50.60">
    <property type="entry name" value="FAD/NAD(P)-binding domain"/>
    <property type="match status" value="2"/>
</dbReference>
<proteinExistence type="inferred from homology"/>
<feature type="domain" description="Pyridine nucleotide-disulphide oxidoreductase dimerisation" evidence="7">
    <location>
        <begin position="181"/>
        <end position="283"/>
    </location>
</feature>
<feature type="domain" description="FAD/NAD(P)-binding" evidence="8">
    <location>
        <begin position="3"/>
        <end position="161"/>
    </location>
</feature>